<dbReference type="SUPFAM" id="SSF51182">
    <property type="entry name" value="RmlC-like cupins"/>
    <property type="match status" value="1"/>
</dbReference>
<protein>
    <submittedName>
        <fullName evidence="2">Cupin domain-containing protein</fullName>
    </submittedName>
</protein>
<dbReference type="PANTHER" id="PTHR36114:SF1">
    <property type="entry name" value="16.7 KDA PROTEIN IN WHIE LOCUS"/>
    <property type="match status" value="1"/>
</dbReference>
<accession>A0A9Q7AEW8</accession>
<gene>
    <name evidence="2" type="ORF">KAR29_05925</name>
</gene>
<sequence length="133" mass="14549">MEPRFFSPADGRAYRTLDASSIVEIFHPDVAAGLPYSLAEATVAPGETTIIHLHRGTFEIYYVLEGSGTMEVEGWSRPLSVDEAVLIPPESRHRIAAGEKGLRFLCICSPGYRHEKTVLFEGETDLSGGEPLS</sequence>
<reference evidence="3" key="1">
    <citation type="submission" date="2021-04" db="EMBL/GenBank/DDBJ databases">
        <title>A novel Synergistetes isolate from a pyrite-forming mixed culture.</title>
        <authorList>
            <person name="Bunk B."/>
            <person name="Sproer C."/>
            <person name="Spring S."/>
            <person name="Pester M."/>
        </authorList>
    </citation>
    <scope>NUCLEOTIDE SEQUENCE [LARGE SCALE GENOMIC DNA]</scope>
    <source>
        <strain evidence="3">J.5.4.2-T.3.5.2</strain>
    </source>
</reference>
<dbReference type="InterPro" id="IPR052044">
    <property type="entry name" value="PKS_Associated_Protein"/>
</dbReference>
<dbReference type="Gene3D" id="2.60.120.10">
    <property type="entry name" value="Jelly Rolls"/>
    <property type="match status" value="1"/>
</dbReference>
<dbReference type="CDD" id="cd02214">
    <property type="entry name" value="cupin_MJ1618"/>
    <property type="match status" value="1"/>
</dbReference>
<dbReference type="InterPro" id="IPR011051">
    <property type="entry name" value="RmlC_Cupin_sf"/>
</dbReference>
<dbReference type="Pfam" id="PF07883">
    <property type="entry name" value="Cupin_2"/>
    <property type="match status" value="1"/>
</dbReference>
<dbReference type="Proteomes" id="UP000671879">
    <property type="component" value="Chromosome"/>
</dbReference>
<dbReference type="InterPro" id="IPR013096">
    <property type="entry name" value="Cupin_2"/>
</dbReference>
<name>A0A9Q7AEW8_9BACT</name>
<evidence type="ECO:0000313" key="2">
    <source>
        <dbReference type="EMBL" id="QTX33408.1"/>
    </source>
</evidence>
<dbReference type="AlphaFoldDB" id="A0A9Q7AEW8"/>
<dbReference type="PANTHER" id="PTHR36114">
    <property type="entry name" value="16.7 KDA PROTEIN IN WHIE LOCUS"/>
    <property type="match status" value="1"/>
</dbReference>
<dbReference type="RefSeq" id="WP_274374694.1">
    <property type="nucleotide sequence ID" value="NZ_CP072943.1"/>
</dbReference>
<proteinExistence type="predicted"/>
<evidence type="ECO:0000313" key="3">
    <source>
        <dbReference type="Proteomes" id="UP000671879"/>
    </source>
</evidence>
<dbReference type="KEGG" id="aram:KAR29_05925"/>
<keyword evidence="3" id="KW-1185">Reference proteome</keyword>
<feature type="domain" description="Cupin type-2" evidence="1">
    <location>
        <begin position="41"/>
        <end position="108"/>
    </location>
</feature>
<organism evidence="2 3">
    <name type="scientific">Aminithiophilus ramosus</name>
    <dbReference type="NCBI Taxonomy" id="3029084"/>
    <lineage>
        <taxon>Bacteria</taxon>
        <taxon>Thermotogati</taxon>
        <taxon>Synergistota</taxon>
        <taxon>Synergistia</taxon>
        <taxon>Synergistales</taxon>
        <taxon>Aminithiophilaceae</taxon>
        <taxon>Aminithiophilus</taxon>
    </lineage>
</organism>
<dbReference type="EMBL" id="CP072943">
    <property type="protein sequence ID" value="QTX33408.1"/>
    <property type="molecule type" value="Genomic_DNA"/>
</dbReference>
<evidence type="ECO:0000259" key="1">
    <source>
        <dbReference type="Pfam" id="PF07883"/>
    </source>
</evidence>
<dbReference type="InterPro" id="IPR014710">
    <property type="entry name" value="RmlC-like_jellyroll"/>
</dbReference>